<dbReference type="EMBL" id="JABWMJ010000004">
    <property type="protein sequence ID" value="NUZ06302.1"/>
    <property type="molecule type" value="Genomic_DNA"/>
</dbReference>
<organism evidence="3 4">
    <name type="scientific">Piscinibacter koreensis</name>
    <dbReference type="NCBI Taxonomy" id="2742824"/>
    <lineage>
        <taxon>Bacteria</taxon>
        <taxon>Pseudomonadati</taxon>
        <taxon>Pseudomonadota</taxon>
        <taxon>Betaproteobacteria</taxon>
        <taxon>Burkholderiales</taxon>
        <taxon>Sphaerotilaceae</taxon>
        <taxon>Piscinibacter</taxon>
    </lineage>
</organism>
<feature type="compositionally biased region" description="Pro residues" evidence="1">
    <location>
        <begin position="88"/>
        <end position="97"/>
    </location>
</feature>
<proteinExistence type="predicted"/>
<evidence type="ECO:0000313" key="3">
    <source>
        <dbReference type="EMBL" id="NUZ06302.1"/>
    </source>
</evidence>
<dbReference type="RefSeq" id="WP_146076039.1">
    <property type="nucleotide sequence ID" value="NZ_JABWMJ010000004.1"/>
</dbReference>
<feature type="transmembrane region" description="Helical" evidence="2">
    <location>
        <begin position="31"/>
        <end position="48"/>
    </location>
</feature>
<reference evidence="3 4" key="1">
    <citation type="submission" date="2020-06" db="EMBL/GenBank/DDBJ databases">
        <title>Schlegella sp. ID0723 isolated from air conditioner.</title>
        <authorList>
            <person name="Kim D.Y."/>
            <person name="Kim D.-U."/>
        </authorList>
    </citation>
    <scope>NUCLEOTIDE SEQUENCE [LARGE SCALE GENOMIC DNA]</scope>
    <source>
        <strain evidence="3 4">ID0723</strain>
    </source>
</reference>
<keyword evidence="2" id="KW-0472">Membrane</keyword>
<dbReference type="AlphaFoldDB" id="A0A7Y6TWR2"/>
<gene>
    <name evidence="3" type="ORF">HQN59_11080</name>
</gene>
<sequence length="107" mass="11275">MRRLLLLLVVAAFAAVGWTSGADSGVGTQVVLAGIAALFGIAIGGALFRRKARATRNDVDTGHDIPGMGTSTADIAANYWRDRGHPPLMKPPSPPPDQHIHDPDRLA</sequence>
<name>A0A7Y6TWR2_9BURK</name>
<evidence type="ECO:0000256" key="2">
    <source>
        <dbReference type="SAM" id="Phobius"/>
    </source>
</evidence>
<evidence type="ECO:0000313" key="4">
    <source>
        <dbReference type="Proteomes" id="UP000529637"/>
    </source>
</evidence>
<keyword evidence="4" id="KW-1185">Reference proteome</keyword>
<keyword evidence="2" id="KW-1133">Transmembrane helix</keyword>
<protein>
    <submittedName>
        <fullName evidence="3">Uncharacterized protein</fullName>
    </submittedName>
</protein>
<dbReference type="Proteomes" id="UP000529637">
    <property type="component" value="Unassembled WGS sequence"/>
</dbReference>
<keyword evidence="2" id="KW-0812">Transmembrane</keyword>
<feature type="compositionally biased region" description="Basic and acidic residues" evidence="1">
    <location>
        <begin position="98"/>
        <end position="107"/>
    </location>
</feature>
<accession>A0A7Y6TWR2</accession>
<comment type="caution">
    <text evidence="3">The sequence shown here is derived from an EMBL/GenBank/DDBJ whole genome shotgun (WGS) entry which is preliminary data.</text>
</comment>
<feature type="region of interest" description="Disordered" evidence="1">
    <location>
        <begin position="81"/>
        <end position="107"/>
    </location>
</feature>
<evidence type="ECO:0000256" key="1">
    <source>
        <dbReference type="SAM" id="MobiDB-lite"/>
    </source>
</evidence>